<evidence type="ECO:0000256" key="1">
    <source>
        <dbReference type="ARBA" id="ARBA00022801"/>
    </source>
</evidence>
<evidence type="ECO:0000313" key="4">
    <source>
        <dbReference type="Proteomes" id="UP000515312"/>
    </source>
</evidence>
<gene>
    <name evidence="3" type="ORF">H7849_06485</name>
</gene>
<sequence>MPKRSAGLLMYRRREDRMEVLLAHPGGPFWAKKDLGAWSIPKGEFDSDEDALQAAKREFEEESGVVPSGDFVALGEVKQAGGKIVTAWGVEGDCDSSALKSNTFSMEWPPRSGRMAEFPEVDRWGWFSLDAARERILAGQRAFLERLIELV</sequence>
<dbReference type="GO" id="GO:0006167">
    <property type="term" value="P:AMP biosynthetic process"/>
    <property type="evidence" value="ECO:0007669"/>
    <property type="project" value="TreeGrafter"/>
</dbReference>
<dbReference type="EMBL" id="CP060394">
    <property type="protein sequence ID" value="QNI33585.1"/>
    <property type="molecule type" value="Genomic_DNA"/>
</dbReference>
<dbReference type="Pfam" id="PF00293">
    <property type="entry name" value="NUDIX"/>
    <property type="match status" value="1"/>
</dbReference>
<feature type="domain" description="Nudix hydrolase" evidence="2">
    <location>
        <begin position="1"/>
        <end position="149"/>
    </location>
</feature>
<dbReference type="Proteomes" id="UP000515312">
    <property type="component" value="Chromosome"/>
</dbReference>
<dbReference type="PROSITE" id="PS00893">
    <property type="entry name" value="NUDIX_BOX"/>
    <property type="match status" value="1"/>
</dbReference>
<dbReference type="Gene3D" id="3.90.79.10">
    <property type="entry name" value="Nucleoside Triphosphate Pyrophosphohydrolase"/>
    <property type="match status" value="1"/>
</dbReference>
<dbReference type="InterPro" id="IPR015797">
    <property type="entry name" value="NUDIX_hydrolase-like_dom_sf"/>
</dbReference>
<dbReference type="PROSITE" id="PS51462">
    <property type="entry name" value="NUDIX"/>
    <property type="match status" value="1"/>
</dbReference>
<evidence type="ECO:0000259" key="2">
    <source>
        <dbReference type="PROSITE" id="PS51462"/>
    </source>
</evidence>
<keyword evidence="4" id="KW-1185">Reference proteome</keyword>
<reference evidence="3 4" key="1">
    <citation type="submission" date="2020-08" db="EMBL/GenBank/DDBJ databases">
        <title>Edaphobacter telluris sp. nov. and Acidobacterium dinghuensis sp. nov., two acidobacteria isolated from forest soil.</title>
        <authorList>
            <person name="Fu J."/>
            <person name="Qiu L."/>
        </authorList>
    </citation>
    <scope>NUCLEOTIDE SEQUENCE [LARGE SCALE GENOMIC DNA]</scope>
    <source>
        <strain evidence="3">4Y35</strain>
    </source>
</reference>
<dbReference type="KEGG" id="adin:H7849_06485"/>
<dbReference type="SUPFAM" id="SSF55811">
    <property type="entry name" value="Nudix"/>
    <property type="match status" value="1"/>
</dbReference>
<dbReference type="CDD" id="cd04662">
    <property type="entry name" value="NUDIX_Hydrolase"/>
    <property type="match status" value="1"/>
</dbReference>
<protein>
    <submittedName>
        <fullName evidence="3">NUDIX domain-containing protein</fullName>
    </submittedName>
</protein>
<dbReference type="InterPro" id="IPR000086">
    <property type="entry name" value="NUDIX_hydrolase_dom"/>
</dbReference>
<dbReference type="AlphaFoldDB" id="A0A7G8BM15"/>
<dbReference type="RefSeq" id="WP_186745117.1">
    <property type="nucleotide sequence ID" value="NZ_CP060394.1"/>
</dbReference>
<keyword evidence="1" id="KW-0378">Hydrolase</keyword>
<dbReference type="PANTHER" id="PTHR21340">
    <property type="entry name" value="DIADENOSINE 5,5-P1,P4-TETRAPHOSPHATE PYROPHOSPHOHYDROLASE MUTT"/>
    <property type="match status" value="1"/>
</dbReference>
<organism evidence="3 4">
    <name type="scientific">Alloacidobacterium dinghuense</name>
    <dbReference type="NCBI Taxonomy" id="2763107"/>
    <lineage>
        <taxon>Bacteria</taxon>
        <taxon>Pseudomonadati</taxon>
        <taxon>Acidobacteriota</taxon>
        <taxon>Terriglobia</taxon>
        <taxon>Terriglobales</taxon>
        <taxon>Acidobacteriaceae</taxon>
        <taxon>Alloacidobacterium</taxon>
    </lineage>
</organism>
<dbReference type="InterPro" id="IPR020084">
    <property type="entry name" value="NUDIX_hydrolase_CS"/>
</dbReference>
<dbReference type="GO" id="GO:0004081">
    <property type="term" value="F:bis(5'-nucleosyl)-tetraphosphatase (asymmetrical) activity"/>
    <property type="evidence" value="ECO:0007669"/>
    <property type="project" value="TreeGrafter"/>
</dbReference>
<proteinExistence type="predicted"/>
<evidence type="ECO:0000313" key="3">
    <source>
        <dbReference type="EMBL" id="QNI33585.1"/>
    </source>
</evidence>
<dbReference type="PANTHER" id="PTHR21340:SF7">
    <property type="entry name" value="NUDIX HYDROLASE DOMAIN-CONTAINING PROTEIN"/>
    <property type="match status" value="1"/>
</dbReference>
<accession>A0A7G8BM15</accession>
<dbReference type="InterPro" id="IPR051325">
    <property type="entry name" value="Nudix_hydrolase_domain"/>
</dbReference>
<name>A0A7G8BM15_9BACT</name>
<dbReference type="GO" id="GO:0006754">
    <property type="term" value="P:ATP biosynthetic process"/>
    <property type="evidence" value="ECO:0007669"/>
    <property type="project" value="TreeGrafter"/>
</dbReference>